<dbReference type="AlphaFoldDB" id="A0A7W6DL06"/>
<organism evidence="3 4">
    <name type="scientific">Sphingobium fontiphilum</name>
    <dbReference type="NCBI Taxonomy" id="944425"/>
    <lineage>
        <taxon>Bacteria</taxon>
        <taxon>Pseudomonadati</taxon>
        <taxon>Pseudomonadota</taxon>
        <taxon>Alphaproteobacteria</taxon>
        <taxon>Sphingomonadales</taxon>
        <taxon>Sphingomonadaceae</taxon>
        <taxon>Sphingobium</taxon>
    </lineage>
</organism>
<proteinExistence type="predicted"/>
<dbReference type="RefSeq" id="WP_183955578.1">
    <property type="nucleotide sequence ID" value="NZ_JACIEB010000004.1"/>
</dbReference>
<comment type="caution">
    <text evidence="3">The sequence shown here is derived from an EMBL/GenBank/DDBJ whole genome shotgun (WGS) entry which is preliminary data.</text>
</comment>
<reference evidence="3 4" key="1">
    <citation type="submission" date="2020-08" db="EMBL/GenBank/DDBJ databases">
        <title>Genomic Encyclopedia of Type Strains, Phase IV (KMG-IV): sequencing the most valuable type-strain genomes for metagenomic binning, comparative biology and taxonomic classification.</title>
        <authorList>
            <person name="Goeker M."/>
        </authorList>
    </citation>
    <scope>NUCLEOTIDE SEQUENCE [LARGE SCALE GENOMIC DNA]</scope>
    <source>
        <strain evidence="3 4">DSM 29348</strain>
    </source>
</reference>
<dbReference type="PROSITE" id="PS51257">
    <property type="entry name" value="PROKAR_LIPOPROTEIN"/>
    <property type="match status" value="1"/>
</dbReference>
<gene>
    <name evidence="3" type="ORF">GGR44_002190</name>
</gene>
<accession>A0A7W6DL06</accession>
<dbReference type="SUPFAM" id="SSF82171">
    <property type="entry name" value="DPP6 N-terminal domain-like"/>
    <property type="match status" value="1"/>
</dbReference>
<dbReference type="InterPro" id="IPR001375">
    <property type="entry name" value="Peptidase_S9_cat"/>
</dbReference>
<name>A0A7W6DL06_9SPHN</name>
<dbReference type="SUPFAM" id="SSF53474">
    <property type="entry name" value="alpha/beta-Hydrolases"/>
    <property type="match status" value="1"/>
</dbReference>
<feature type="domain" description="Peptidase S9 prolyl oligopeptidase catalytic" evidence="2">
    <location>
        <begin position="452"/>
        <end position="658"/>
    </location>
</feature>
<dbReference type="InterPro" id="IPR029058">
    <property type="entry name" value="AB_hydrolase_fold"/>
</dbReference>
<evidence type="ECO:0000313" key="3">
    <source>
        <dbReference type="EMBL" id="MBB3982527.1"/>
    </source>
</evidence>
<dbReference type="Proteomes" id="UP000552757">
    <property type="component" value="Unassembled WGS sequence"/>
</dbReference>
<keyword evidence="4" id="KW-1185">Reference proteome</keyword>
<protein>
    <submittedName>
        <fullName evidence="3">Acetyl esterase/lipase</fullName>
    </submittedName>
</protein>
<dbReference type="PANTHER" id="PTHR42776:SF27">
    <property type="entry name" value="DIPEPTIDYL PEPTIDASE FAMILY MEMBER 6"/>
    <property type="match status" value="1"/>
</dbReference>
<keyword evidence="1" id="KW-0378">Hydrolase</keyword>
<evidence type="ECO:0000259" key="2">
    <source>
        <dbReference type="Pfam" id="PF00326"/>
    </source>
</evidence>
<dbReference type="Gene3D" id="3.40.50.1820">
    <property type="entry name" value="alpha/beta hydrolase"/>
    <property type="match status" value="1"/>
</dbReference>
<dbReference type="GO" id="GO:0004252">
    <property type="term" value="F:serine-type endopeptidase activity"/>
    <property type="evidence" value="ECO:0007669"/>
    <property type="project" value="TreeGrafter"/>
</dbReference>
<dbReference type="GO" id="GO:0006508">
    <property type="term" value="P:proteolysis"/>
    <property type="evidence" value="ECO:0007669"/>
    <property type="project" value="InterPro"/>
</dbReference>
<dbReference type="PANTHER" id="PTHR42776">
    <property type="entry name" value="SERINE PEPTIDASE S9 FAMILY MEMBER"/>
    <property type="match status" value="1"/>
</dbReference>
<dbReference type="Pfam" id="PF00326">
    <property type="entry name" value="Peptidase_S9"/>
    <property type="match status" value="1"/>
</dbReference>
<evidence type="ECO:0000313" key="4">
    <source>
        <dbReference type="Proteomes" id="UP000552757"/>
    </source>
</evidence>
<evidence type="ECO:0000256" key="1">
    <source>
        <dbReference type="ARBA" id="ARBA00022801"/>
    </source>
</evidence>
<dbReference type="EMBL" id="JACIEB010000004">
    <property type="protein sequence ID" value="MBB3982527.1"/>
    <property type="molecule type" value="Genomic_DNA"/>
</dbReference>
<sequence length="661" mass="72594">MKIVAGLLAGIAAIGCEAAIAQTSPDGATPQAAASAAPAAAPQWKLEDFAALPLMDAPILSPDGLHLATRVAVDGVQKLVIADIAEGPNRIRTLGLGENDLNWWRWVNDEWLIVGVGAEATVEGMPWYISRVASVNRDGAKSYLLAKNVAAQNADDVIWVAQDGSPRILLSYQTSIYSNMKGFWPQVDEVDVTTGRMRTIVASHDYVHGWYADAAGVVRMGVGYVDSSRTAKLLYRPDSKTAFRVVDRADRKRDESLIVPQLFSADPTRAIAYDDRDGADDLYEFNLQTLELGNKIFSMPGFDLGGIIPDSSGSALAGVRYIADAPGVHWFDANIAKIQADLDKAVGDRRARIVSSSRDKQRLIVLVDRPDLPGAYYYYDTSGGVMNFLSAVNGRFRGKARLSPVKTIRYKARDGLEIAAVLTLPSGRDAQKLPMILLPHGGPFARDYESWDWWAQFLAWRGYAVLQPNYRGSSGYGTAFAEKGEGQWGLAMQDDLDDAVDWAVAQGIADAGRVCIAGASYGGYAAMRAAQRNGDKYRCAISYAGVSDLAAMMRYDRRFLNSGTRRDWMKEQAPDFAAVSPINFAAQFSTPILLMHGKKDRRVRVDQSRKMAEKLKAAGKAEGRDYIYVEQPEADHHFSREADRLEFLQRMDAFLKDHNPA</sequence>